<feature type="domain" description="Glutamine amidotransferase" evidence="6">
    <location>
        <begin position="3"/>
        <end position="197"/>
    </location>
</feature>
<dbReference type="Pfam" id="PF00117">
    <property type="entry name" value="GATase"/>
    <property type="match status" value="1"/>
</dbReference>
<dbReference type="Gene3D" id="3.40.50.880">
    <property type="match status" value="1"/>
</dbReference>
<dbReference type="InterPro" id="IPR017926">
    <property type="entry name" value="GATASE"/>
</dbReference>
<dbReference type="Pfam" id="PF04715">
    <property type="entry name" value="Anth_synt_I_N"/>
    <property type="match status" value="1"/>
</dbReference>
<evidence type="ECO:0000259" key="6">
    <source>
        <dbReference type="Pfam" id="PF00117"/>
    </source>
</evidence>
<comment type="similarity">
    <text evidence="1">In the C-terminal section; belongs to the anthranilate synthase component I family.</text>
</comment>
<evidence type="ECO:0000313" key="10">
    <source>
        <dbReference type="Proteomes" id="UP000545286"/>
    </source>
</evidence>
<dbReference type="Gene3D" id="3.60.120.10">
    <property type="entry name" value="Anthranilate synthase"/>
    <property type="match status" value="1"/>
</dbReference>
<evidence type="ECO:0000256" key="1">
    <source>
        <dbReference type="ARBA" id="ARBA00005970"/>
    </source>
</evidence>
<dbReference type="InterPro" id="IPR029062">
    <property type="entry name" value="Class_I_gatase-like"/>
</dbReference>
<dbReference type="Pfam" id="PF00425">
    <property type="entry name" value="Chorismate_bind"/>
    <property type="match status" value="1"/>
</dbReference>
<dbReference type="InterPro" id="IPR006805">
    <property type="entry name" value="Anth_synth_I_N"/>
</dbReference>
<accession>A0A7W4YGS0</accession>
<dbReference type="SUPFAM" id="SSF52317">
    <property type="entry name" value="Class I glutamine amidotransferase-like"/>
    <property type="match status" value="1"/>
</dbReference>
<organism evidence="9 10">
    <name type="scientific">Pseudoclavibacter helvolus</name>
    <dbReference type="NCBI Taxonomy" id="255205"/>
    <lineage>
        <taxon>Bacteria</taxon>
        <taxon>Bacillati</taxon>
        <taxon>Actinomycetota</taxon>
        <taxon>Actinomycetes</taxon>
        <taxon>Micrococcales</taxon>
        <taxon>Microbacteriaceae</taxon>
        <taxon>Pseudoclavibacter</taxon>
    </lineage>
</organism>
<dbReference type="EMBL" id="JACHWJ010000005">
    <property type="protein sequence ID" value="MBB2958968.1"/>
    <property type="molecule type" value="Genomic_DNA"/>
</dbReference>
<keyword evidence="4" id="KW-0315">Glutamine amidotransferase</keyword>
<dbReference type="AlphaFoldDB" id="A0A7W4YGS0"/>
<keyword evidence="9" id="KW-0032">Aminotransferase</keyword>
<dbReference type="CDD" id="cd01743">
    <property type="entry name" value="GATase1_Anthranilate_Synthase"/>
    <property type="match status" value="1"/>
</dbReference>
<dbReference type="PANTHER" id="PTHR11236">
    <property type="entry name" value="AMINOBENZOATE/ANTHRANILATE SYNTHASE"/>
    <property type="match status" value="1"/>
</dbReference>
<reference evidence="9 10" key="1">
    <citation type="submission" date="2020-08" db="EMBL/GenBank/DDBJ databases">
        <title>Sequencing the genomes of 1000 actinobacteria strains.</title>
        <authorList>
            <person name="Klenk H.-P."/>
        </authorList>
    </citation>
    <scope>NUCLEOTIDE SEQUENCE [LARGE SCALE GENOMIC DNA]</scope>
    <source>
        <strain evidence="9 10">DSM 20419</strain>
    </source>
</reference>
<dbReference type="GO" id="GO:0000162">
    <property type="term" value="P:L-tryptophan biosynthetic process"/>
    <property type="evidence" value="ECO:0007669"/>
    <property type="project" value="TreeGrafter"/>
</dbReference>
<dbReference type="PRINTS" id="PR00096">
    <property type="entry name" value="GATASE"/>
</dbReference>
<feature type="region of interest" description="Disordered" evidence="5">
    <location>
        <begin position="206"/>
        <end position="231"/>
    </location>
</feature>
<comment type="caution">
    <text evidence="9">The sequence shown here is derived from an EMBL/GenBank/DDBJ whole genome shotgun (WGS) entry which is preliminary data.</text>
</comment>
<dbReference type="PRINTS" id="PR00097">
    <property type="entry name" value="ANTSNTHASEII"/>
</dbReference>
<dbReference type="InterPro" id="IPR015890">
    <property type="entry name" value="Chorismate_C"/>
</dbReference>
<evidence type="ECO:0000259" key="7">
    <source>
        <dbReference type="Pfam" id="PF00425"/>
    </source>
</evidence>
<keyword evidence="3 9" id="KW-0808">Transferase</keyword>
<keyword evidence="10" id="KW-1185">Reference proteome</keyword>
<evidence type="ECO:0000256" key="3">
    <source>
        <dbReference type="ARBA" id="ARBA00022679"/>
    </source>
</evidence>
<dbReference type="PROSITE" id="PS51273">
    <property type="entry name" value="GATASE_TYPE_1"/>
    <property type="match status" value="1"/>
</dbReference>
<evidence type="ECO:0000259" key="8">
    <source>
        <dbReference type="Pfam" id="PF04715"/>
    </source>
</evidence>
<evidence type="ECO:0000256" key="4">
    <source>
        <dbReference type="ARBA" id="ARBA00022962"/>
    </source>
</evidence>
<evidence type="ECO:0000256" key="5">
    <source>
        <dbReference type="SAM" id="MobiDB-lite"/>
    </source>
</evidence>
<dbReference type="InterPro" id="IPR019999">
    <property type="entry name" value="Anth_synth_I-like"/>
</dbReference>
<protein>
    <recommendedName>
        <fullName evidence="2">aminodeoxychorismate synthase</fullName>
        <ecNumber evidence="2">2.6.1.85</ecNumber>
    </recommendedName>
</protein>
<dbReference type="PANTHER" id="PTHR11236:SF18">
    <property type="entry name" value="AMINODEOXYCHORISMATE SYNTHASE"/>
    <property type="match status" value="1"/>
</dbReference>
<dbReference type="InterPro" id="IPR006221">
    <property type="entry name" value="TrpG/PapA_dom"/>
</dbReference>
<dbReference type="NCBIfam" id="TIGR00566">
    <property type="entry name" value="trpG_papA"/>
    <property type="match status" value="1"/>
</dbReference>
<gene>
    <name evidence="9" type="ORF">FHX72_003120</name>
</gene>
<evidence type="ECO:0000256" key="2">
    <source>
        <dbReference type="ARBA" id="ARBA00013139"/>
    </source>
</evidence>
<feature type="domain" description="Chorismate-utilising enzyme C-terminal" evidence="7">
    <location>
        <begin position="481"/>
        <end position="736"/>
    </location>
</feature>
<dbReference type="EC" id="2.6.1.85" evidence="2"/>
<sequence>MIVVVDNRDSYTYNLVQLLLELSDHEVRVVDAGDPAAICDCLGWISAGLVSGLVISPGPGHPANLIDFEGSARVLDAALAPRSNLPVFGVCLGHQGIALSLGGEVVAAPEAKHGWRSPLRHDGVGLFAGIPQGTLVTRYHSLAVREPLPAGLRVTARSEDGVVQGLEVEGRPVWGVQFHPESIASEHGRQLVANFVAAVDAADAVGHGPADHAHRDSPDREGVDATADGGASARSEVSELFVASRLVRGPRADGRAAAESAATIVYRDVLRRASASVWVDVPDENGRQARWSILADDAPISDGQSTSEPARVLRLLGDGSFEAAQRTLEQMRPVGAEGLAFRGGLLGYFGYELGLRMLGLEPTTGGDDNAETLPDAWWLDPRRAVLVDRATGAVTVIATASTLALAEAAAELFAAEVDAALDNEDGVRASRAARSARALASARSADSARALDSARASGRVDSGDLPDAGGTLVRGTWRTSREQYAADIARCREYLLAGDSYELCLTNEFRPDTDADPDALDLFLELRASDPAPYAALLEFDGGAVVSASPERFLRGTTGGDYETKPIKGTAERASDPLVDAAAARDLANDPKVFAENLMIVDLLRNDLGRVCTPGSVHVPSLMAVESYATVHQLVTTVRGSAPGVPPLDVVRALFPGGSMTGAPKLRSVELLRDIERRDRGVYAGALGVLGADGSTELSIVIRTAVRDARGWSIGAGGAIVLASDPEAETLEVELKASALRRAFARAARG</sequence>
<proteinExistence type="inferred from homology"/>
<dbReference type="GO" id="GO:0046820">
    <property type="term" value="F:4-amino-4-deoxychorismate synthase activity"/>
    <property type="evidence" value="ECO:0007669"/>
    <property type="project" value="UniProtKB-EC"/>
</dbReference>
<evidence type="ECO:0000313" key="9">
    <source>
        <dbReference type="EMBL" id="MBB2958968.1"/>
    </source>
</evidence>
<dbReference type="RefSeq" id="WP_183626180.1">
    <property type="nucleotide sequence ID" value="NZ_JACHWJ010000005.1"/>
</dbReference>
<dbReference type="PRINTS" id="PR00099">
    <property type="entry name" value="CPSGATASE"/>
</dbReference>
<dbReference type="GO" id="GO:0008153">
    <property type="term" value="P:4-aminobenzoate biosynthetic process"/>
    <property type="evidence" value="ECO:0007669"/>
    <property type="project" value="TreeGrafter"/>
</dbReference>
<dbReference type="InterPro" id="IPR005801">
    <property type="entry name" value="ADC_synthase"/>
</dbReference>
<feature type="compositionally biased region" description="Basic and acidic residues" evidence="5">
    <location>
        <begin position="209"/>
        <end position="223"/>
    </location>
</feature>
<dbReference type="SUPFAM" id="SSF56322">
    <property type="entry name" value="ADC synthase"/>
    <property type="match status" value="1"/>
</dbReference>
<feature type="domain" description="Anthranilate synthase component I N-terminal" evidence="8">
    <location>
        <begin position="286"/>
        <end position="395"/>
    </location>
</feature>
<name>A0A7W4YGS0_9MICO</name>
<dbReference type="GO" id="GO:0005737">
    <property type="term" value="C:cytoplasm"/>
    <property type="evidence" value="ECO:0007669"/>
    <property type="project" value="TreeGrafter"/>
</dbReference>
<dbReference type="Proteomes" id="UP000545286">
    <property type="component" value="Unassembled WGS sequence"/>
</dbReference>